<dbReference type="Proteomes" id="UP000585474">
    <property type="component" value="Unassembled WGS sequence"/>
</dbReference>
<dbReference type="OrthoDB" id="1936908at2759"/>
<dbReference type="SUPFAM" id="SSF57756">
    <property type="entry name" value="Retrovirus zinc finger-like domains"/>
    <property type="match status" value="1"/>
</dbReference>
<evidence type="ECO:0000313" key="4">
    <source>
        <dbReference type="EMBL" id="GFS43257.1"/>
    </source>
</evidence>
<keyword evidence="1" id="KW-0862">Zinc</keyword>
<comment type="caution">
    <text evidence="4">The sequence shown here is derived from an EMBL/GenBank/DDBJ whole genome shotgun (WGS) entry which is preliminary data.</text>
</comment>
<dbReference type="InterPro" id="IPR005162">
    <property type="entry name" value="Retrotrans_gag_dom"/>
</dbReference>
<dbReference type="AlphaFoldDB" id="A0A7J0DV53"/>
<keyword evidence="5" id="KW-1185">Reference proteome</keyword>
<evidence type="ECO:0000256" key="2">
    <source>
        <dbReference type="SAM" id="MobiDB-lite"/>
    </source>
</evidence>
<feature type="region of interest" description="Disordered" evidence="2">
    <location>
        <begin position="1"/>
        <end position="21"/>
    </location>
</feature>
<dbReference type="GO" id="GO:0003676">
    <property type="term" value="F:nucleic acid binding"/>
    <property type="evidence" value="ECO:0007669"/>
    <property type="project" value="InterPro"/>
</dbReference>
<dbReference type="Gene3D" id="4.10.60.10">
    <property type="entry name" value="Zinc finger, CCHC-type"/>
    <property type="match status" value="1"/>
</dbReference>
<organism evidence="4 5">
    <name type="scientific">Actinidia rufa</name>
    <dbReference type="NCBI Taxonomy" id="165716"/>
    <lineage>
        <taxon>Eukaryota</taxon>
        <taxon>Viridiplantae</taxon>
        <taxon>Streptophyta</taxon>
        <taxon>Embryophyta</taxon>
        <taxon>Tracheophyta</taxon>
        <taxon>Spermatophyta</taxon>
        <taxon>Magnoliopsida</taxon>
        <taxon>eudicotyledons</taxon>
        <taxon>Gunneridae</taxon>
        <taxon>Pentapetalae</taxon>
        <taxon>asterids</taxon>
        <taxon>Ericales</taxon>
        <taxon>Actinidiaceae</taxon>
        <taxon>Actinidia</taxon>
    </lineage>
</organism>
<evidence type="ECO:0000256" key="1">
    <source>
        <dbReference type="PROSITE-ProRule" id="PRU00047"/>
    </source>
</evidence>
<name>A0A7J0DV53_9ERIC</name>
<feature type="domain" description="CCHC-type" evidence="3">
    <location>
        <begin position="281"/>
        <end position="296"/>
    </location>
</feature>
<feature type="compositionally biased region" description="Low complexity" evidence="2">
    <location>
        <begin position="237"/>
        <end position="259"/>
    </location>
</feature>
<protein>
    <recommendedName>
        <fullName evidence="3">CCHC-type domain-containing protein</fullName>
    </recommendedName>
</protein>
<dbReference type="InterPro" id="IPR001878">
    <property type="entry name" value="Znf_CCHC"/>
</dbReference>
<dbReference type="SMART" id="SM00343">
    <property type="entry name" value="ZnF_C2HC"/>
    <property type="match status" value="1"/>
</dbReference>
<feature type="compositionally biased region" description="Basic residues" evidence="2">
    <location>
        <begin position="1"/>
        <end position="13"/>
    </location>
</feature>
<evidence type="ECO:0000313" key="5">
    <source>
        <dbReference type="Proteomes" id="UP000585474"/>
    </source>
</evidence>
<dbReference type="InterPro" id="IPR036875">
    <property type="entry name" value="Znf_CCHC_sf"/>
</dbReference>
<accession>A0A7J0DV53</accession>
<reference evidence="5" key="1">
    <citation type="submission" date="2019-07" db="EMBL/GenBank/DDBJ databases">
        <title>De Novo Assembly of kiwifruit Actinidia rufa.</title>
        <authorList>
            <person name="Sugita-Konishi S."/>
            <person name="Sato K."/>
            <person name="Mori E."/>
            <person name="Abe Y."/>
            <person name="Kisaki G."/>
            <person name="Hamano K."/>
            <person name="Suezawa K."/>
            <person name="Otani M."/>
            <person name="Fukuda T."/>
            <person name="Manabe T."/>
            <person name="Gomi K."/>
            <person name="Tabuchi M."/>
            <person name="Akimitsu K."/>
            <person name="Kataoka I."/>
        </authorList>
    </citation>
    <scope>NUCLEOTIDE SEQUENCE [LARGE SCALE GENOMIC DNA]</scope>
    <source>
        <strain evidence="5">cv. Fuchu</strain>
    </source>
</reference>
<dbReference type="PANTHER" id="PTHR34482:SF36">
    <property type="entry name" value="RETROTRANSPOSON GAG DOMAIN-CONTAINING PROTEIN"/>
    <property type="match status" value="1"/>
</dbReference>
<dbReference type="Pfam" id="PF03732">
    <property type="entry name" value="Retrotrans_gag"/>
    <property type="match status" value="1"/>
</dbReference>
<dbReference type="EMBL" id="BJWL01000417">
    <property type="protein sequence ID" value="GFS43257.1"/>
    <property type="molecule type" value="Genomic_DNA"/>
</dbReference>
<evidence type="ECO:0000259" key="3">
    <source>
        <dbReference type="PROSITE" id="PS50158"/>
    </source>
</evidence>
<dbReference type="Pfam" id="PF00098">
    <property type="entry name" value="zf-CCHC"/>
    <property type="match status" value="1"/>
</dbReference>
<keyword evidence="1" id="KW-0479">Metal-binding</keyword>
<sequence length="376" mass="43008">MATRGRGRRRGRGGRNPDPNRIERALEGLVNALEYHNPAPGIPTIQQFRDLRPPTFEGTTDPEVAMRWLQEIRKTYTVFPCTDAQKVSFAAYMFVGEAHEWWLLTSEREPNMTWEKFQAVFDDKYFPQALKSKKLKEFIHLKQGSMTVMAYEAKFTELARYAPYMVDTEEKKARKFEDGLRGNIKSRLELLRLPTYAEVVNCALLAERSNEEYYQDRDNKRKREASKGPGGSNAIQSKKSNMGTMSKNNSSSSSYKGTYPQCSKCGKFHKGTVCYAGTGACFNCGQQGHMIKDCPKSNHSRAMVVSTPNTIPTCSKTHFYSWKGSISARESICTCTWRRTSLHLCGLRYTHHRFIPCSRIDRFGFDPLFCCTLLCY</sequence>
<dbReference type="PROSITE" id="PS50158">
    <property type="entry name" value="ZF_CCHC"/>
    <property type="match status" value="1"/>
</dbReference>
<dbReference type="PANTHER" id="PTHR34482">
    <property type="entry name" value="DNA DAMAGE-INDUCIBLE PROTEIN 1-LIKE"/>
    <property type="match status" value="1"/>
</dbReference>
<keyword evidence="1" id="KW-0863">Zinc-finger</keyword>
<gene>
    <name evidence="4" type="ORF">Acr_00g0084380</name>
</gene>
<proteinExistence type="predicted"/>
<dbReference type="GO" id="GO:0008270">
    <property type="term" value="F:zinc ion binding"/>
    <property type="evidence" value="ECO:0007669"/>
    <property type="project" value="UniProtKB-KW"/>
</dbReference>
<feature type="region of interest" description="Disordered" evidence="2">
    <location>
        <begin position="213"/>
        <end position="259"/>
    </location>
</feature>